<name>A0A7C8JGV1_ORBOL</name>
<organism evidence="1 2">
    <name type="scientific">Orbilia oligospora</name>
    <name type="common">Nematode-trapping fungus</name>
    <name type="synonym">Arthrobotrys oligospora</name>
    <dbReference type="NCBI Taxonomy" id="2813651"/>
    <lineage>
        <taxon>Eukaryota</taxon>
        <taxon>Fungi</taxon>
        <taxon>Dikarya</taxon>
        <taxon>Ascomycota</taxon>
        <taxon>Pezizomycotina</taxon>
        <taxon>Orbiliomycetes</taxon>
        <taxon>Orbiliales</taxon>
        <taxon>Orbiliaceae</taxon>
        <taxon>Orbilia</taxon>
    </lineage>
</organism>
<dbReference type="Proteomes" id="UP000475325">
    <property type="component" value="Unassembled WGS sequence"/>
</dbReference>
<sequence length="211" mass="23962">MVSLNSHKVIKIPRALRDIRLDLIELNQRLPARDISDNMQMAEVAVNYNSEVLKAKYFTEATYYPDYATATSHSRFLKQRTSFDPLFVWVHLRNCFATTWELFNAESNRVCQFTYPPPERVIPETEKSIVLEKLPDLNTSESQSLTHEISISIPIDVKLSYALKNDKTTKITISIRKEHWGADTGVSCTGLAPEKYAVDSLFDGATFVALG</sequence>
<protein>
    <submittedName>
        <fullName evidence="1">Uncharacterized protein</fullName>
    </submittedName>
</protein>
<evidence type="ECO:0000313" key="1">
    <source>
        <dbReference type="EMBL" id="KAF3108041.1"/>
    </source>
</evidence>
<dbReference type="EMBL" id="WIQW01000009">
    <property type="protein sequence ID" value="KAF3108041.1"/>
    <property type="molecule type" value="Genomic_DNA"/>
</dbReference>
<gene>
    <name evidence="1" type="ORF">TWF102_011522</name>
</gene>
<comment type="caution">
    <text evidence="1">The sequence shown here is derived from an EMBL/GenBank/DDBJ whole genome shotgun (WGS) entry which is preliminary data.</text>
</comment>
<accession>A0A7C8JGV1</accession>
<evidence type="ECO:0000313" key="2">
    <source>
        <dbReference type="Proteomes" id="UP000475325"/>
    </source>
</evidence>
<dbReference type="AlphaFoldDB" id="A0A7C8JGV1"/>
<proteinExistence type="predicted"/>
<reference evidence="1 2" key="1">
    <citation type="submission" date="2019-06" db="EMBL/GenBank/DDBJ databases">
        <authorList>
            <person name="Palmer J.M."/>
        </authorList>
    </citation>
    <scope>NUCLEOTIDE SEQUENCE [LARGE SCALE GENOMIC DNA]</scope>
    <source>
        <strain evidence="1 2">TWF102</strain>
    </source>
</reference>